<dbReference type="PANTHER" id="PTHR31310:SF7">
    <property type="entry name" value="PA-PHOSPHATASE RELATED-FAMILY PROTEIN DDB_G0268928"/>
    <property type="match status" value="1"/>
</dbReference>
<dbReference type="EMBL" id="VFQX01000003">
    <property type="protein sequence ID" value="KAF0984183.1"/>
    <property type="molecule type" value="Genomic_DNA"/>
</dbReference>
<proteinExistence type="predicted"/>
<dbReference type="GeneID" id="68114578"/>
<accession>A0A6A5C160</accession>
<feature type="transmembrane region" description="Helical" evidence="2">
    <location>
        <begin position="527"/>
        <end position="546"/>
    </location>
</feature>
<keyword evidence="2" id="KW-0812">Transmembrane</keyword>
<keyword evidence="2" id="KW-0472">Membrane</keyword>
<dbReference type="RefSeq" id="XP_044568896.1">
    <property type="nucleotide sequence ID" value="XM_044711097.1"/>
</dbReference>
<feature type="transmembrane region" description="Helical" evidence="2">
    <location>
        <begin position="251"/>
        <end position="271"/>
    </location>
</feature>
<dbReference type="PANTHER" id="PTHR31310">
    <property type="match status" value="1"/>
</dbReference>
<feature type="transmembrane region" description="Helical" evidence="2">
    <location>
        <begin position="436"/>
        <end position="457"/>
    </location>
</feature>
<comment type="caution">
    <text evidence="3">The sequence shown here is derived from an EMBL/GenBank/DDBJ whole genome shotgun (WGS) entry which is preliminary data.</text>
</comment>
<dbReference type="VEuPathDB" id="AmoebaDB:NfTy_002560"/>
<dbReference type="VEuPathDB" id="AmoebaDB:NF0000220"/>
<dbReference type="OMA" id="TAPPWFR"/>
<evidence type="ECO:0000256" key="2">
    <source>
        <dbReference type="SAM" id="Phobius"/>
    </source>
</evidence>
<keyword evidence="2" id="KW-1133">Transmembrane helix</keyword>
<reference evidence="3 4" key="1">
    <citation type="journal article" date="2019" name="Sci. Rep.">
        <title>Nanopore sequencing improves the draft genome of the human pathogenic amoeba Naegleria fowleri.</title>
        <authorList>
            <person name="Liechti N."/>
            <person name="Schurch N."/>
            <person name="Bruggmann R."/>
            <person name="Wittwer M."/>
        </authorList>
    </citation>
    <scope>NUCLEOTIDE SEQUENCE [LARGE SCALE GENOMIC DNA]</scope>
    <source>
        <strain evidence="3 4">ATCC 30894</strain>
    </source>
</reference>
<name>A0A6A5C160_NAEFO</name>
<organism evidence="3 4">
    <name type="scientific">Naegleria fowleri</name>
    <name type="common">Brain eating amoeba</name>
    <dbReference type="NCBI Taxonomy" id="5763"/>
    <lineage>
        <taxon>Eukaryota</taxon>
        <taxon>Discoba</taxon>
        <taxon>Heterolobosea</taxon>
        <taxon>Tetramitia</taxon>
        <taxon>Eutetramitia</taxon>
        <taxon>Vahlkampfiidae</taxon>
        <taxon>Naegleria</taxon>
    </lineage>
</organism>
<gene>
    <name evidence="3" type="ORF">FDP41_007360</name>
</gene>
<feature type="region of interest" description="Disordered" evidence="1">
    <location>
        <begin position="1"/>
        <end position="27"/>
    </location>
</feature>
<dbReference type="OrthoDB" id="5784at2759"/>
<dbReference type="Proteomes" id="UP000444721">
    <property type="component" value="Unassembled WGS sequence"/>
</dbReference>
<sequence>MNTFELNLNGRCHHHQPSLPEGELNSSSSMALNYSLPSQQQILDNKCHPSSTHHHPLSSFPQYEDSSDSSSSSSSSVDISSLLHDFNGHNDLESQMQTNFIPKESNDRQPTSTMLSNDDLQLAKYYEVSSITTTTTTSRINNQTPPSTLPHRAKHLLLIMENIIIWLFKSIVFPLISWTTLPIAIYFLLMANFQRIAFKYMYSSEGEFFNQVDFDIIPRIDKTLMFGLGMPHSILANIYHPVLDFFFAIPYLNHFVFPLAFYPLIFCVLLWKPNRDYLKLKVVIPLVTMIKEIFQKNRSSEGTNNEHSNKEHSEVVVNEAPIQSYSSHRGQNDETSSKPTPQISNYKLKCFVLSLGIISLIQIGFCFFFPTAPPWFRSNSLMYEEYYNQFGSELTKSSPPVLSVYAPEARFEMIDKILGVEIFGEIYGKGTIKFGAFYSLHVGWTAIIAFIELYVVFSENHDGRDEDTENEDLQQIGCFSFMRSVWCCQSFRRNSNKWSFIQIFMLEYLLWIFIASIYSAHHYMIDGLVAIILAFIIVKLVTKYLVKDDTK</sequence>
<evidence type="ECO:0000313" key="4">
    <source>
        <dbReference type="Proteomes" id="UP000444721"/>
    </source>
</evidence>
<dbReference type="InterPro" id="IPR052185">
    <property type="entry name" value="IPC_Synthase-Related"/>
</dbReference>
<dbReference type="VEuPathDB" id="AmoebaDB:NF0000230"/>
<feature type="transmembrane region" description="Helical" evidence="2">
    <location>
        <begin position="350"/>
        <end position="372"/>
    </location>
</feature>
<dbReference type="VEuPathDB" id="AmoebaDB:FDP41_007360"/>
<feature type="region of interest" description="Disordered" evidence="1">
    <location>
        <begin position="44"/>
        <end position="76"/>
    </location>
</feature>
<evidence type="ECO:0000313" key="3">
    <source>
        <dbReference type="EMBL" id="KAF0984183.1"/>
    </source>
</evidence>
<dbReference type="AlphaFoldDB" id="A0A6A5C160"/>
<protein>
    <submittedName>
        <fullName evidence="3">Uncharacterized protein</fullName>
    </submittedName>
</protein>
<feature type="transmembrane region" description="Helical" evidence="2">
    <location>
        <begin position="500"/>
        <end position="521"/>
    </location>
</feature>
<evidence type="ECO:0000256" key="1">
    <source>
        <dbReference type="SAM" id="MobiDB-lite"/>
    </source>
</evidence>
<feature type="transmembrane region" description="Helical" evidence="2">
    <location>
        <begin position="223"/>
        <end position="239"/>
    </location>
</feature>
<keyword evidence="4" id="KW-1185">Reference proteome</keyword>